<comment type="caution">
    <text evidence="2">The sequence shown here is derived from an EMBL/GenBank/DDBJ whole genome shotgun (WGS) entry which is preliminary data.</text>
</comment>
<dbReference type="PROSITE" id="PS51257">
    <property type="entry name" value="PROKAR_LIPOPROTEIN"/>
    <property type="match status" value="1"/>
</dbReference>
<feature type="transmembrane region" description="Helical" evidence="1">
    <location>
        <begin position="7"/>
        <end position="27"/>
    </location>
</feature>
<gene>
    <name evidence="2" type="ORF">BWGOE11_30310</name>
</gene>
<feature type="transmembrane region" description="Helical" evidence="1">
    <location>
        <begin position="65"/>
        <end position="83"/>
    </location>
</feature>
<evidence type="ECO:0000313" key="3">
    <source>
        <dbReference type="Proteomes" id="UP000175835"/>
    </source>
</evidence>
<evidence type="ECO:0000313" key="2">
    <source>
        <dbReference type="EMBL" id="OFD92287.1"/>
    </source>
</evidence>
<keyword evidence="1" id="KW-1133">Transmembrane helix</keyword>
<evidence type="ECO:0000256" key="1">
    <source>
        <dbReference type="SAM" id="Phobius"/>
    </source>
</evidence>
<feature type="transmembrane region" description="Helical" evidence="1">
    <location>
        <begin position="39"/>
        <end position="56"/>
    </location>
</feature>
<proteinExistence type="predicted"/>
<dbReference type="AlphaFoldDB" id="A0A1E8BLY5"/>
<protein>
    <submittedName>
        <fullName evidence="2">Uncharacterized protein</fullName>
    </submittedName>
</protein>
<accession>A0A1E8BLY5</accession>
<dbReference type="PATRIC" id="fig|86662.28.peg.3109"/>
<dbReference type="EMBL" id="LXLX01000034">
    <property type="protein sequence ID" value="OFD92287.1"/>
    <property type="molecule type" value="Genomic_DNA"/>
</dbReference>
<keyword evidence="1" id="KW-0472">Membrane</keyword>
<reference evidence="2 3" key="1">
    <citation type="submission" date="2016-05" db="EMBL/GenBank/DDBJ databases">
        <title>Bacillus thuringiensis and Bacillus weihenstephanensis as novel biocontrol agents of wilt causing Verticillium species.</title>
        <authorList>
            <person name="Hollensteiner J."/>
            <person name="Wemheuer F."/>
            <person name="Harting R."/>
            <person name="Kolarzyk A."/>
            <person name="Diaz-Valerio S."/>
            <person name="Poehlein A."/>
            <person name="Brzuszkiewicz E."/>
            <person name="Nesemann K."/>
            <person name="Braus-Stromeyer S."/>
            <person name="Braus G."/>
            <person name="Daniel R."/>
            <person name="Liesegang H."/>
        </authorList>
    </citation>
    <scope>NUCLEOTIDE SEQUENCE [LARGE SCALE GENOMIC DNA]</scope>
    <source>
        <strain evidence="2 3">GOE11</strain>
    </source>
</reference>
<sequence length="115" mass="13410">MVFNTRLMLPSIFLLLACHISILYFWIFDWQKITTPYGIAFWIASTFCGFLLYYYFKNQKSNRKMLIGSSLLLIASSSFMIFLGIVTGVSLLLLVLCLKYIVFYCVKKSEQNEMI</sequence>
<organism evidence="2 3">
    <name type="scientific">Bacillus mycoides</name>
    <dbReference type="NCBI Taxonomy" id="1405"/>
    <lineage>
        <taxon>Bacteria</taxon>
        <taxon>Bacillati</taxon>
        <taxon>Bacillota</taxon>
        <taxon>Bacilli</taxon>
        <taxon>Bacillales</taxon>
        <taxon>Bacillaceae</taxon>
        <taxon>Bacillus</taxon>
        <taxon>Bacillus cereus group</taxon>
    </lineage>
</organism>
<dbReference type="Proteomes" id="UP000175835">
    <property type="component" value="Unassembled WGS sequence"/>
</dbReference>
<name>A0A1E8BLY5_BACMY</name>
<keyword evidence="1" id="KW-0812">Transmembrane</keyword>